<feature type="transmembrane region" description="Helical" evidence="7">
    <location>
        <begin position="351"/>
        <end position="370"/>
    </location>
</feature>
<dbReference type="PANTHER" id="PTHR33567:SF3">
    <property type="entry name" value="CHROMATE ION TRANSPORTER (EUROFUNG)"/>
    <property type="match status" value="1"/>
</dbReference>
<dbReference type="InterPro" id="IPR014047">
    <property type="entry name" value="Chr_Tranpt_l_chain"/>
</dbReference>
<feature type="transmembrane region" description="Helical" evidence="7">
    <location>
        <begin position="324"/>
        <end position="345"/>
    </location>
</feature>
<feature type="transmembrane region" description="Helical" evidence="7">
    <location>
        <begin position="155"/>
        <end position="188"/>
    </location>
</feature>
<feature type="transmembrane region" description="Helical" evidence="7">
    <location>
        <begin position="20"/>
        <end position="45"/>
    </location>
</feature>
<evidence type="ECO:0000256" key="7">
    <source>
        <dbReference type="SAM" id="Phobius"/>
    </source>
</evidence>
<sequence>MSDPTSPPIDLPAQPSYTLWQLVAYMLGLGTWGFGGPVALVGYMYRDLVEKRRWFTEADYKEGMAIAQLMPGPLAAQLAIYLGYAHYRLTGATLVGLAFVLPSFVMVVALGTAYVSFGGIGWMQAVFYGVGAAVIGIIAMSAYKLTTKNIGKDKLLWAIFAVSLAVTVITQSEVIWLFLGAGVLVWFWRVPPAWLKRGSVNGVAAPLVAMFALDTVDTAKLAKIGAYFAYAGSFVFGSGLAIVPFLYSGVVKEYGWLTDRQFVDAVAVAMITPGPVVITTGFIGYLVAGFWGAVVAAVATFLPCYLLTVLPAPYFKKYGKRPAIVAFVDGVTAAAIGAIAGAVIVIGQRSITDWVTAVLALVTALVLWRFKKVTEPVIVVSAALIGLVVHPLMVHSGA</sequence>
<feature type="transmembrane region" description="Helical" evidence="7">
    <location>
        <begin position="377"/>
        <end position="394"/>
    </location>
</feature>
<reference evidence="9" key="1">
    <citation type="journal article" date="2019" name="Int. J. Syst. Evol. Microbiol.">
        <title>The Global Catalogue of Microorganisms (GCM) 10K type strain sequencing project: providing services to taxonomists for standard genome sequencing and annotation.</title>
        <authorList>
            <consortium name="The Broad Institute Genomics Platform"/>
            <consortium name="The Broad Institute Genome Sequencing Center for Infectious Disease"/>
            <person name="Wu L."/>
            <person name="Ma J."/>
        </authorList>
    </citation>
    <scope>NUCLEOTIDE SEQUENCE [LARGE SCALE GENOMIC DNA]</scope>
    <source>
        <strain evidence="9">JCM 15503</strain>
    </source>
</reference>
<gene>
    <name evidence="8" type="ORF">GCM10009107_62140</name>
</gene>
<dbReference type="RefSeq" id="WP_141286325.1">
    <property type="nucleotide sequence ID" value="NZ_BAAAEW010000051.1"/>
</dbReference>
<dbReference type="Pfam" id="PF02417">
    <property type="entry name" value="Chromate_transp"/>
    <property type="match status" value="2"/>
</dbReference>
<accession>A0ABP3VYR4</accession>
<evidence type="ECO:0000313" key="9">
    <source>
        <dbReference type="Proteomes" id="UP001500279"/>
    </source>
</evidence>
<comment type="similarity">
    <text evidence="2">Belongs to the chromate ion transporter (CHR) (TC 2.A.51) family.</text>
</comment>
<evidence type="ECO:0000313" key="8">
    <source>
        <dbReference type="EMBL" id="GAA0770425.1"/>
    </source>
</evidence>
<evidence type="ECO:0000256" key="5">
    <source>
        <dbReference type="ARBA" id="ARBA00022989"/>
    </source>
</evidence>
<feature type="transmembrane region" description="Helical" evidence="7">
    <location>
        <begin position="121"/>
        <end position="143"/>
    </location>
</feature>
<protein>
    <submittedName>
        <fullName evidence="8">Chromate transporter</fullName>
    </submittedName>
</protein>
<evidence type="ECO:0000256" key="6">
    <source>
        <dbReference type="ARBA" id="ARBA00023136"/>
    </source>
</evidence>
<dbReference type="PIRSF" id="PIRSF004810">
    <property type="entry name" value="ChrA"/>
    <property type="match status" value="1"/>
</dbReference>
<organism evidence="8 9">
    <name type="scientific">Ideonella azotifigens</name>
    <dbReference type="NCBI Taxonomy" id="513160"/>
    <lineage>
        <taxon>Bacteria</taxon>
        <taxon>Pseudomonadati</taxon>
        <taxon>Pseudomonadota</taxon>
        <taxon>Betaproteobacteria</taxon>
        <taxon>Burkholderiales</taxon>
        <taxon>Sphaerotilaceae</taxon>
        <taxon>Ideonella</taxon>
    </lineage>
</organism>
<comment type="subcellular location">
    <subcellularLocation>
        <location evidence="1">Cell membrane</location>
        <topology evidence="1">Multi-pass membrane protein</topology>
    </subcellularLocation>
</comment>
<proteinExistence type="inferred from homology"/>
<evidence type="ECO:0000256" key="2">
    <source>
        <dbReference type="ARBA" id="ARBA00005262"/>
    </source>
</evidence>
<comment type="caution">
    <text evidence="8">The sequence shown here is derived from an EMBL/GenBank/DDBJ whole genome shotgun (WGS) entry which is preliminary data.</text>
</comment>
<evidence type="ECO:0000256" key="3">
    <source>
        <dbReference type="ARBA" id="ARBA00022475"/>
    </source>
</evidence>
<feature type="transmembrane region" description="Helical" evidence="7">
    <location>
        <begin position="290"/>
        <end position="312"/>
    </location>
</feature>
<feature type="transmembrane region" description="Helical" evidence="7">
    <location>
        <begin position="227"/>
        <end position="250"/>
    </location>
</feature>
<feature type="transmembrane region" description="Helical" evidence="7">
    <location>
        <begin position="94"/>
        <end position="115"/>
    </location>
</feature>
<dbReference type="NCBIfam" id="TIGR00937">
    <property type="entry name" value="2A51"/>
    <property type="match status" value="1"/>
</dbReference>
<evidence type="ECO:0000256" key="4">
    <source>
        <dbReference type="ARBA" id="ARBA00022692"/>
    </source>
</evidence>
<keyword evidence="9" id="KW-1185">Reference proteome</keyword>
<dbReference type="Proteomes" id="UP001500279">
    <property type="component" value="Unassembled WGS sequence"/>
</dbReference>
<evidence type="ECO:0000256" key="1">
    <source>
        <dbReference type="ARBA" id="ARBA00004651"/>
    </source>
</evidence>
<feature type="transmembrane region" description="Helical" evidence="7">
    <location>
        <begin position="262"/>
        <end position="284"/>
    </location>
</feature>
<keyword evidence="6 7" id="KW-0472">Membrane</keyword>
<dbReference type="PANTHER" id="PTHR33567">
    <property type="entry name" value="CHROMATE ION TRANSPORTER (EUROFUNG)"/>
    <property type="match status" value="1"/>
</dbReference>
<keyword evidence="5 7" id="KW-1133">Transmembrane helix</keyword>
<dbReference type="EMBL" id="BAAAEW010000051">
    <property type="protein sequence ID" value="GAA0770425.1"/>
    <property type="molecule type" value="Genomic_DNA"/>
</dbReference>
<dbReference type="InterPro" id="IPR003370">
    <property type="entry name" value="Chromate_transpt"/>
</dbReference>
<keyword evidence="3" id="KW-1003">Cell membrane</keyword>
<name>A0ABP3VYR4_9BURK</name>
<keyword evidence="4 7" id="KW-0812">Transmembrane</keyword>